<proteinExistence type="inferred from homology"/>
<gene>
    <name evidence="8" type="ORF">GCM10008013_39320</name>
</gene>
<feature type="transmembrane region" description="Helical" evidence="7">
    <location>
        <begin position="381"/>
        <end position="403"/>
    </location>
</feature>
<keyword evidence="3 7" id="KW-0812">Transmembrane</keyword>
<feature type="transmembrane region" description="Helical" evidence="7">
    <location>
        <begin position="455"/>
        <end position="473"/>
    </location>
</feature>
<feature type="transmembrane region" description="Helical" evidence="7">
    <location>
        <begin position="415"/>
        <end position="435"/>
    </location>
</feature>
<evidence type="ECO:0000313" key="9">
    <source>
        <dbReference type="Proteomes" id="UP000659344"/>
    </source>
</evidence>
<organism evidence="8 9">
    <name type="scientific">Paenibacillus segetis</name>
    <dbReference type="NCBI Taxonomy" id="1325360"/>
    <lineage>
        <taxon>Bacteria</taxon>
        <taxon>Bacillati</taxon>
        <taxon>Bacillota</taxon>
        <taxon>Bacilli</taxon>
        <taxon>Bacillales</taxon>
        <taxon>Paenibacillaceae</taxon>
        <taxon>Paenibacillus</taxon>
    </lineage>
</organism>
<evidence type="ECO:0000256" key="3">
    <source>
        <dbReference type="ARBA" id="ARBA00022692"/>
    </source>
</evidence>
<sequence length="611" mass="66787">MFTYSTVRAKTNSSSKIMICLLVFFLTVMMFQFPKLAAAQEDETSLKKLLPLVGGALVEAGAQNWEEASTELLQFEALWNGVSTPVSADTAKDIKENLDNAKTALQQQNQEEANTSLSALAKKVNQYVEDNVEKAEAPSGKEAAALLQSMAKNTLAPLEQDDIKGAQNRYKEILTKWKKIEGPMRSGHFAVYSDVERHMSLIRIALQAQPPKAEQAISELNTMLNLLQDYIDGKLDDTAASSSPESDGKSLTDALILLRNANQAIQDQNATEASNQLSEFIILWPSVEGEVSISSSTIYTDTENKMTAAQSYLLSSPPDLIKAQDLISKMLSNLEPLAERTAYTAWDAAFILLREGLEAILVLAALLAFVKRANNRAARNYVWAGAGVGLLISIVLAAVLTYVISQAISGSTRELIEGIVGLLAVLMMLTVGHFLHSKSSTQAWNNYIKNQIGGALQRGSLWSLFALSGLAIVREGAETTVFYIGMAPSIEPLQFIIGISGALVALTILGFCIIKFSVKLPIRPFMLTATLLIYYLVIRFMGESLHSLQIAGLLPAHSHSGLPSISWLGVFPTWETMTAQLIIVLFVLSQLYRGRNKEKTTMPHSKIIPRS</sequence>
<feature type="coiled-coil region" evidence="6">
    <location>
        <begin position="88"/>
        <end position="115"/>
    </location>
</feature>
<comment type="caution">
    <text evidence="8">The sequence shown here is derived from an EMBL/GenBank/DDBJ whole genome shotgun (WGS) entry which is preliminary data.</text>
</comment>
<feature type="transmembrane region" description="Helical" evidence="7">
    <location>
        <begin position="493"/>
        <end position="513"/>
    </location>
</feature>
<evidence type="ECO:0008006" key="10">
    <source>
        <dbReference type="Google" id="ProtNLM"/>
    </source>
</evidence>
<evidence type="ECO:0000256" key="1">
    <source>
        <dbReference type="ARBA" id="ARBA00004141"/>
    </source>
</evidence>
<keyword evidence="4 7" id="KW-1133">Transmembrane helix</keyword>
<dbReference type="RefSeq" id="WP_229753558.1">
    <property type="nucleotide sequence ID" value="NZ_BMFT01000003.1"/>
</dbReference>
<dbReference type="PANTHER" id="PTHR31632:SF2">
    <property type="entry name" value="PLASMA MEMBRANE IRON PERMEASE"/>
    <property type="match status" value="1"/>
</dbReference>
<feature type="transmembrane region" description="Helical" evidence="7">
    <location>
        <begin position="565"/>
        <end position="588"/>
    </location>
</feature>
<name>A0ABQ1YRN4_9BACL</name>
<comment type="subcellular location">
    <subcellularLocation>
        <location evidence="1">Membrane</location>
        <topology evidence="1">Multi-pass membrane protein</topology>
    </subcellularLocation>
</comment>
<keyword evidence="9" id="KW-1185">Reference proteome</keyword>
<protein>
    <recommendedName>
        <fullName evidence="10">High-affinity iron transporter</fullName>
    </recommendedName>
</protein>
<evidence type="ECO:0000256" key="5">
    <source>
        <dbReference type="ARBA" id="ARBA00023136"/>
    </source>
</evidence>
<accession>A0ABQ1YRN4</accession>
<evidence type="ECO:0000313" key="8">
    <source>
        <dbReference type="EMBL" id="GGH33905.1"/>
    </source>
</evidence>
<dbReference type="InterPro" id="IPR004923">
    <property type="entry name" value="FTR1/Fip1/EfeU"/>
</dbReference>
<dbReference type="Proteomes" id="UP000659344">
    <property type="component" value="Unassembled WGS sequence"/>
</dbReference>
<dbReference type="PANTHER" id="PTHR31632">
    <property type="entry name" value="IRON TRANSPORTER FTH1"/>
    <property type="match status" value="1"/>
</dbReference>
<dbReference type="Pfam" id="PF03239">
    <property type="entry name" value="FTR1"/>
    <property type="match status" value="1"/>
</dbReference>
<evidence type="ECO:0000256" key="4">
    <source>
        <dbReference type="ARBA" id="ARBA00022989"/>
    </source>
</evidence>
<reference evidence="9" key="1">
    <citation type="journal article" date="2019" name="Int. J. Syst. Evol. Microbiol.">
        <title>The Global Catalogue of Microorganisms (GCM) 10K type strain sequencing project: providing services to taxonomists for standard genome sequencing and annotation.</title>
        <authorList>
            <consortium name="The Broad Institute Genomics Platform"/>
            <consortium name="The Broad Institute Genome Sequencing Center for Infectious Disease"/>
            <person name="Wu L."/>
            <person name="Ma J."/>
        </authorList>
    </citation>
    <scope>NUCLEOTIDE SEQUENCE [LARGE SCALE GENOMIC DNA]</scope>
    <source>
        <strain evidence="9">CGMCC 1.12769</strain>
    </source>
</reference>
<evidence type="ECO:0000256" key="6">
    <source>
        <dbReference type="SAM" id="Coils"/>
    </source>
</evidence>
<evidence type="ECO:0000256" key="2">
    <source>
        <dbReference type="ARBA" id="ARBA00008333"/>
    </source>
</evidence>
<dbReference type="EMBL" id="BMFT01000003">
    <property type="protein sequence ID" value="GGH33905.1"/>
    <property type="molecule type" value="Genomic_DNA"/>
</dbReference>
<comment type="similarity">
    <text evidence="2">Belongs to the oxidase-dependent Fe transporter (OFeT) (TC 9.A.10.1) family.</text>
</comment>
<keyword evidence="5 7" id="KW-0472">Membrane</keyword>
<keyword evidence="6" id="KW-0175">Coiled coil</keyword>
<feature type="transmembrane region" description="Helical" evidence="7">
    <location>
        <begin position="525"/>
        <end position="545"/>
    </location>
</feature>
<feature type="transmembrane region" description="Helical" evidence="7">
    <location>
        <begin position="348"/>
        <end position="369"/>
    </location>
</feature>
<evidence type="ECO:0000256" key="7">
    <source>
        <dbReference type="SAM" id="Phobius"/>
    </source>
</evidence>